<proteinExistence type="inferred from homology"/>
<dbReference type="SUPFAM" id="SSF54189">
    <property type="entry name" value="Ribosomal proteins S24e, L23 and L15e"/>
    <property type="match status" value="1"/>
</dbReference>
<organism evidence="7 8">
    <name type="scientific">Balaenoptera physalus</name>
    <name type="common">Fin whale</name>
    <name type="synonym">Balaena physalus</name>
    <dbReference type="NCBI Taxonomy" id="9770"/>
    <lineage>
        <taxon>Eukaryota</taxon>
        <taxon>Metazoa</taxon>
        <taxon>Chordata</taxon>
        <taxon>Craniata</taxon>
        <taxon>Vertebrata</taxon>
        <taxon>Euteleostomi</taxon>
        <taxon>Mammalia</taxon>
        <taxon>Eutheria</taxon>
        <taxon>Laurasiatheria</taxon>
        <taxon>Artiodactyla</taxon>
        <taxon>Whippomorpha</taxon>
        <taxon>Cetacea</taxon>
        <taxon>Mysticeti</taxon>
        <taxon>Balaenopteridae</taxon>
        <taxon>Balaenoptera</taxon>
    </lineage>
</organism>
<evidence type="ECO:0000256" key="4">
    <source>
        <dbReference type="ARBA" id="ARBA00039977"/>
    </source>
</evidence>
<evidence type="ECO:0000313" key="7">
    <source>
        <dbReference type="EMBL" id="KAB0401078.1"/>
    </source>
</evidence>
<dbReference type="GO" id="GO:0005762">
    <property type="term" value="C:mitochondrial large ribosomal subunit"/>
    <property type="evidence" value="ECO:0007669"/>
    <property type="project" value="TreeGrafter"/>
</dbReference>
<evidence type="ECO:0000256" key="6">
    <source>
        <dbReference type="SAM" id="MobiDB-lite"/>
    </source>
</evidence>
<dbReference type="PANTHER" id="PTHR12059:SF5">
    <property type="entry name" value="LARGE RIBOSOMAL SUBUNIT PROTEIN UL23M"/>
    <property type="match status" value="1"/>
</dbReference>
<dbReference type="Gene3D" id="3.30.70.330">
    <property type="match status" value="2"/>
</dbReference>
<keyword evidence="2" id="KW-0689">Ribosomal protein</keyword>
<feature type="compositionally biased region" description="Basic and acidic residues" evidence="6">
    <location>
        <begin position="124"/>
        <end position="141"/>
    </location>
</feature>
<reference evidence="7 8" key="1">
    <citation type="journal article" date="2019" name="PLoS ONE">
        <title>Genomic analyses reveal an absence of contemporary introgressive admixture between fin whales and blue whales, despite known hybrids.</title>
        <authorList>
            <person name="Westbury M.V."/>
            <person name="Petersen B."/>
            <person name="Lorenzen E.D."/>
        </authorList>
    </citation>
    <scope>NUCLEOTIDE SEQUENCE [LARGE SCALE GENOMIC DNA]</scope>
    <source>
        <strain evidence="7">FinWhale-01</strain>
    </source>
</reference>
<dbReference type="OrthoDB" id="9671805at2759"/>
<dbReference type="GO" id="GO:0032543">
    <property type="term" value="P:mitochondrial translation"/>
    <property type="evidence" value="ECO:0007669"/>
    <property type="project" value="TreeGrafter"/>
</dbReference>
<name>A0A6A1PZ12_BALPH</name>
<protein>
    <recommendedName>
        <fullName evidence="4">Large ribosomal subunit protein uL23m</fullName>
    </recommendedName>
    <alternativeName>
        <fullName evidence="5">39S ribosomal protein L23, mitochondrial</fullName>
    </alternativeName>
</protein>
<comment type="similarity">
    <text evidence="1">Belongs to the universal ribosomal protein uL23 family.</text>
</comment>
<keyword evidence="3" id="KW-0687">Ribonucleoprotein</keyword>
<accession>A0A6A1PZ12</accession>
<evidence type="ECO:0000256" key="2">
    <source>
        <dbReference type="ARBA" id="ARBA00022980"/>
    </source>
</evidence>
<dbReference type="AlphaFoldDB" id="A0A6A1PZ12"/>
<dbReference type="InterPro" id="IPR013025">
    <property type="entry name" value="Ribosomal_uL23-like"/>
</dbReference>
<comment type="caution">
    <text evidence="7">The sequence shown here is derived from an EMBL/GenBank/DDBJ whole genome shotgun (WGS) entry which is preliminary data.</text>
</comment>
<dbReference type="Proteomes" id="UP000437017">
    <property type="component" value="Unassembled WGS sequence"/>
</dbReference>
<dbReference type="GO" id="GO:0003735">
    <property type="term" value="F:structural constituent of ribosome"/>
    <property type="evidence" value="ECO:0007669"/>
    <property type="project" value="InterPro"/>
</dbReference>
<dbReference type="EMBL" id="SGJD01001260">
    <property type="protein sequence ID" value="KAB0401078.1"/>
    <property type="molecule type" value="Genomic_DNA"/>
</dbReference>
<dbReference type="InterPro" id="IPR012678">
    <property type="entry name" value="Ribosomal_uL23/eL15/eS24_sf"/>
</dbReference>
<gene>
    <name evidence="7" type="ORF">E2I00_019543</name>
</gene>
<evidence type="ECO:0000256" key="1">
    <source>
        <dbReference type="ARBA" id="ARBA00006700"/>
    </source>
</evidence>
<dbReference type="InterPro" id="IPR012677">
    <property type="entry name" value="Nucleotide-bd_a/b_plait_sf"/>
</dbReference>
<dbReference type="PANTHER" id="PTHR12059">
    <property type="entry name" value="RIBOSOMAL PROTEIN L23-RELATED"/>
    <property type="match status" value="1"/>
</dbReference>
<evidence type="ECO:0000256" key="3">
    <source>
        <dbReference type="ARBA" id="ARBA00023274"/>
    </source>
</evidence>
<keyword evidence="8" id="KW-1185">Reference proteome</keyword>
<evidence type="ECO:0000313" key="8">
    <source>
        <dbReference type="Proteomes" id="UP000437017"/>
    </source>
</evidence>
<feature type="region of interest" description="Disordered" evidence="6">
    <location>
        <begin position="105"/>
        <end position="150"/>
    </location>
</feature>
<evidence type="ECO:0000256" key="5">
    <source>
        <dbReference type="ARBA" id="ARBA00041375"/>
    </source>
</evidence>
<sequence>MRGPRAFGTGTLNKHMTLSLFTGYPLYQLGNPQLRVFRTNFFIQLVRPGMAQPEDTVQFRIPMEMTRVDLRSSSRRRDYRNVRIKKPDSKVAYVQLAHGQTFTFPDLFPEKKRPEGSSADEDLRDQVLEDQRRRQSCDPRRGGVPGWFGL</sequence>